<protein>
    <submittedName>
        <fullName evidence="1">Uncharacterized protein</fullName>
    </submittedName>
</protein>
<dbReference type="EMBL" id="BMAO01036858">
    <property type="protein sequence ID" value="GFR13528.1"/>
    <property type="molecule type" value="Genomic_DNA"/>
</dbReference>
<gene>
    <name evidence="1" type="ORF">TNCT_601461</name>
</gene>
<name>A0A8X6GY62_TRICU</name>
<accession>A0A8X6GY62</accession>
<keyword evidence="2" id="KW-1185">Reference proteome</keyword>
<sequence length="202" mass="21237">MSHSGPKEELLGLLPLKGQTRGEDIARRRYAVIECIPVKPAIPSDPVSNPGPSPMPDPTVPHSEIALDFLPQPDLFILPYVEVLADPFSLPDFVASDHPALSDLVVYPGLSETLARAAAVPATFFSDLESSTDTPAAAVPALSPVPATFFPDLERSTDTPAAAVPAISPVPATFFPDLERSTDTPAAAVPALSPVPATFFPH</sequence>
<proteinExistence type="predicted"/>
<organism evidence="1 2">
    <name type="scientific">Trichonephila clavata</name>
    <name type="common">Joro spider</name>
    <name type="synonym">Nephila clavata</name>
    <dbReference type="NCBI Taxonomy" id="2740835"/>
    <lineage>
        <taxon>Eukaryota</taxon>
        <taxon>Metazoa</taxon>
        <taxon>Ecdysozoa</taxon>
        <taxon>Arthropoda</taxon>
        <taxon>Chelicerata</taxon>
        <taxon>Arachnida</taxon>
        <taxon>Araneae</taxon>
        <taxon>Araneomorphae</taxon>
        <taxon>Entelegynae</taxon>
        <taxon>Araneoidea</taxon>
        <taxon>Nephilidae</taxon>
        <taxon>Trichonephila</taxon>
    </lineage>
</organism>
<dbReference type="Proteomes" id="UP000887116">
    <property type="component" value="Unassembled WGS sequence"/>
</dbReference>
<dbReference type="AlphaFoldDB" id="A0A8X6GY62"/>
<reference evidence="1" key="1">
    <citation type="submission" date="2020-07" db="EMBL/GenBank/DDBJ databases">
        <title>Multicomponent nature underlies the extraordinary mechanical properties of spider dragline silk.</title>
        <authorList>
            <person name="Kono N."/>
            <person name="Nakamura H."/>
            <person name="Mori M."/>
            <person name="Yoshida Y."/>
            <person name="Ohtoshi R."/>
            <person name="Malay A.D."/>
            <person name="Moran D.A.P."/>
            <person name="Tomita M."/>
            <person name="Numata K."/>
            <person name="Arakawa K."/>
        </authorList>
    </citation>
    <scope>NUCLEOTIDE SEQUENCE</scope>
</reference>
<evidence type="ECO:0000313" key="2">
    <source>
        <dbReference type="Proteomes" id="UP000887116"/>
    </source>
</evidence>
<comment type="caution">
    <text evidence="1">The sequence shown here is derived from an EMBL/GenBank/DDBJ whole genome shotgun (WGS) entry which is preliminary data.</text>
</comment>
<evidence type="ECO:0000313" key="1">
    <source>
        <dbReference type="EMBL" id="GFR13528.1"/>
    </source>
</evidence>